<dbReference type="CDD" id="cd02011">
    <property type="entry name" value="TPP_PK"/>
    <property type="match status" value="1"/>
</dbReference>
<evidence type="ECO:0000256" key="5">
    <source>
        <dbReference type="HAMAP-Rule" id="MF_01403"/>
    </source>
</evidence>
<evidence type="ECO:0000256" key="4">
    <source>
        <dbReference type="ARBA" id="ARBA00023239"/>
    </source>
</evidence>
<dbReference type="Pfam" id="PF09363">
    <property type="entry name" value="XFP_C"/>
    <property type="match status" value="1"/>
</dbReference>
<dbReference type="HAMAP" id="MF_01403">
    <property type="entry name" value="Phosphoketolase"/>
    <property type="match status" value="1"/>
</dbReference>
<dbReference type="InterPro" id="IPR029061">
    <property type="entry name" value="THDP-binding"/>
</dbReference>
<evidence type="ECO:0000256" key="3">
    <source>
        <dbReference type="ARBA" id="ARBA00023052"/>
    </source>
</evidence>
<reference evidence="9" key="1">
    <citation type="submission" date="2016-10" db="EMBL/GenBank/DDBJ databases">
        <authorList>
            <person name="Varghese N."/>
            <person name="Submissions S."/>
        </authorList>
    </citation>
    <scope>NUCLEOTIDE SEQUENCE [LARGE SCALE GENOMIC DNA]</scope>
    <source>
        <strain evidence="9">DSM 1565</strain>
    </source>
</reference>
<dbReference type="InterPro" id="IPR019790">
    <property type="entry name" value="Xul5P/Fru6P_PKetolase_CS"/>
</dbReference>
<dbReference type="EMBL" id="FPCH01000003">
    <property type="protein sequence ID" value="SFV38187.1"/>
    <property type="molecule type" value="Genomic_DNA"/>
</dbReference>
<organism evidence="8 9">
    <name type="scientific">Hyphomicrobium facile</name>
    <dbReference type="NCBI Taxonomy" id="51670"/>
    <lineage>
        <taxon>Bacteria</taxon>
        <taxon>Pseudomonadati</taxon>
        <taxon>Pseudomonadota</taxon>
        <taxon>Alphaproteobacteria</taxon>
        <taxon>Hyphomicrobiales</taxon>
        <taxon>Hyphomicrobiaceae</taxon>
        <taxon>Hyphomicrobium</taxon>
    </lineage>
</organism>
<keyword evidence="3 5" id="KW-0786">Thiamine pyrophosphate</keyword>
<dbReference type="NCBIfam" id="NF003619">
    <property type="entry name" value="PRK05261.1-4"/>
    <property type="match status" value="1"/>
</dbReference>
<dbReference type="Pfam" id="PF09364">
    <property type="entry name" value="XFP_N"/>
    <property type="match status" value="1"/>
</dbReference>
<comment type="cofactor">
    <cofactor evidence="1 5">
        <name>thiamine diphosphate</name>
        <dbReference type="ChEBI" id="CHEBI:58937"/>
    </cofactor>
</comment>
<dbReference type="PIRSF" id="PIRSF017245">
    <property type="entry name" value="Phosphoketolase"/>
    <property type="match status" value="1"/>
</dbReference>
<dbReference type="FunFam" id="3.40.50.970:FF:000091">
    <property type="entry name" value="Xylulose-5-phosphate/fructose-6-phosphate phosphoketolase"/>
    <property type="match status" value="1"/>
</dbReference>
<dbReference type="PROSITE" id="PS60003">
    <property type="entry name" value="PHOSPHOKETOLASE_2"/>
    <property type="match status" value="1"/>
</dbReference>
<dbReference type="NCBIfam" id="NF003617">
    <property type="entry name" value="PRK05261.1-2"/>
    <property type="match status" value="1"/>
</dbReference>
<dbReference type="Pfam" id="PF03894">
    <property type="entry name" value="XFP"/>
    <property type="match status" value="1"/>
</dbReference>
<dbReference type="PANTHER" id="PTHR31273">
    <property type="entry name" value="PHOSPHOKETOLASE-RELATED"/>
    <property type="match status" value="1"/>
</dbReference>
<dbReference type="SUPFAM" id="SSF52518">
    <property type="entry name" value="Thiamin diphosphate-binding fold (THDP-binding)"/>
    <property type="match status" value="2"/>
</dbReference>
<dbReference type="InterPro" id="IPR023962">
    <property type="entry name" value="Phosphoketolase"/>
</dbReference>
<dbReference type="InterPro" id="IPR018970">
    <property type="entry name" value="Xul5P/Fru6P_PKetolase_N"/>
</dbReference>
<feature type="domain" description="Xylulose 5-phosphate/Fructose 6-phosphate phosphoketolase N-terminal" evidence="7">
    <location>
        <begin position="20"/>
        <end position="378"/>
    </location>
</feature>
<dbReference type="InterPro" id="IPR009014">
    <property type="entry name" value="Transketo_C/PFOR_II"/>
</dbReference>
<dbReference type="STRING" id="51670.SAMN04488557_3592"/>
<protein>
    <recommendedName>
        <fullName evidence="5">Probable phosphoketolase</fullName>
        <ecNumber evidence="5">4.1.2.-</ecNumber>
    </recommendedName>
</protein>
<dbReference type="NCBIfam" id="NF003621">
    <property type="entry name" value="PRK05261.1-6"/>
    <property type="match status" value="1"/>
</dbReference>
<evidence type="ECO:0000313" key="9">
    <source>
        <dbReference type="Proteomes" id="UP000199423"/>
    </source>
</evidence>
<gene>
    <name evidence="8" type="ORF">SAMN04488557_3592</name>
</gene>
<dbReference type="GO" id="GO:0005975">
    <property type="term" value="P:carbohydrate metabolic process"/>
    <property type="evidence" value="ECO:0007669"/>
    <property type="project" value="InterPro"/>
</dbReference>
<name>A0A1I7NU50_9HYPH</name>
<dbReference type="PROSITE" id="PS60002">
    <property type="entry name" value="PHOSPHOKETOLASE_1"/>
    <property type="match status" value="1"/>
</dbReference>
<sequence length="813" mass="91954">MSGSSITDQEANMANVLSAKEQNLMDAYWRAANYLSVGQIYLYDNPLLKQSLTKEHIKPRLLGHWGTTPGLNFIYVHLNRIIKKLGLDMIYITGPGHGGPGIVANAYLEGTYSEVYPNITRDEEGMKRLFTQFSFPGGIPSHVAPETPGSIHEGGELGYALSHAYGAAFDNPDLIVACVVGDGEAETGPLATSWHSNKFLNPASDGAVLPILHLNGYKIANPCVLARISHEELDHLFRGYGYTPYFVEGHEPATMHELMASTLDKVLGEIQRIKADARQNGFGERPRWPMIVLRTPKGWTCPKEIDGKRTEDYWRSHQVPMGEMHENPAHVRILEEWMKSYKPAELFDDSGRLRPELADLAPRGTRRMSANPHTNGGLLLRELRLPNFRDYAVDVPSRGAVFAESTRVMGRFLRDVMKLNLEERNFRLFSPDENNSNRWQDVLEVTNRAWVAETVPWDDHLAPDGRVMEMLSEHQCQGWLEGYLLTGRHGFFSCYEAFIHIIDSMFNQHAKWLKVCNGIPWRRPISSLNYLLSSHVWRQDHNGFSHQDPGFLDHVANKKAEVVRIYLPPDANCLLSVTDHCLRSRNYVNVVVAGKQPAPQWLTMDEAIKHCEAGLGIWEWASNDRGGEPDVVMACCGDVPTLETLAAVDLLRRHAPDLKVRVINVVNLMKLQPASEHPHGLSDHDFDALFTAEKPVIFAFHGYPALIHRLTYRRTNHKNIHVRGYKEEGSTTTPFDMCVLNDLDRFHLVSDVIDRVPKLRERAAYAKQAIRDKLIDHREYICRYGDDMPEITGWRWGQEAGSAGVRSTEADNA</sequence>
<keyword evidence="9" id="KW-1185">Reference proteome</keyword>
<evidence type="ECO:0000256" key="2">
    <source>
        <dbReference type="ARBA" id="ARBA00005623"/>
    </source>
</evidence>
<dbReference type="Gene3D" id="3.40.50.920">
    <property type="match status" value="1"/>
</dbReference>
<feature type="domain" description="Xylulose 5-phosphate/Fructose 6-phosphate phosphoketolase C-terminal" evidence="6">
    <location>
        <begin position="595"/>
        <end position="796"/>
    </location>
</feature>
<dbReference type="Proteomes" id="UP000199423">
    <property type="component" value="Unassembled WGS sequence"/>
</dbReference>
<evidence type="ECO:0000256" key="1">
    <source>
        <dbReference type="ARBA" id="ARBA00001964"/>
    </source>
</evidence>
<dbReference type="InterPro" id="IPR019789">
    <property type="entry name" value="Xul5P/Fru6P_PKetolase_ThDP_BS"/>
</dbReference>
<dbReference type="AlphaFoldDB" id="A0A1I7NU50"/>
<dbReference type="GO" id="GO:0016832">
    <property type="term" value="F:aldehyde-lyase activity"/>
    <property type="evidence" value="ECO:0007669"/>
    <property type="project" value="UniProtKB-UniRule"/>
</dbReference>
<comment type="similarity">
    <text evidence="2 5">Belongs to the XFP family.</text>
</comment>
<keyword evidence="4 5" id="KW-0456">Lyase</keyword>
<evidence type="ECO:0000259" key="7">
    <source>
        <dbReference type="Pfam" id="PF09364"/>
    </source>
</evidence>
<dbReference type="Gene3D" id="3.40.50.970">
    <property type="match status" value="2"/>
</dbReference>
<accession>A0A1I7NU50</accession>
<dbReference type="InterPro" id="IPR005593">
    <property type="entry name" value="Xul5P/Fru6P_PKetolase"/>
</dbReference>
<dbReference type="NCBIfam" id="NF003616">
    <property type="entry name" value="PRK05261.1-1"/>
    <property type="match status" value="1"/>
</dbReference>
<proteinExistence type="inferred from homology"/>
<dbReference type="InterPro" id="IPR018969">
    <property type="entry name" value="Xul5P/Fru6P_PKetolase_C"/>
</dbReference>
<evidence type="ECO:0000259" key="6">
    <source>
        <dbReference type="Pfam" id="PF09363"/>
    </source>
</evidence>
<dbReference type="PANTHER" id="PTHR31273:SF0">
    <property type="entry name" value="PHOSPHOKETOLASE-RELATED"/>
    <property type="match status" value="1"/>
</dbReference>
<dbReference type="EC" id="4.1.2.-" evidence="5"/>
<evidence type="ECO:0000313" key="8">
    <source>
        <dbReference type="EMBL" id="SFV38187.1"/>
    </source>
</evidence>